<dbReference type="PANTHER" id="PTHR30146">
    <property type="entry name" value="LACI-RELATED TRANSCRIPTIONAL REPRESSOR"/>
    <property type="match status" value="1"/>
</dbReference>
<organism evidence="6 7">
    <name type="scientific">Quadrisphaera setariae</name>
    <dbReference type="NCBI Taxonomy" id="2593304"/>
    <lineage>
        <taxon>Bacteria</taxon>
        <taxon>Bacillati</taxon>
        <taxon>Actinomycetota</taxon>
        <taxon>Actinomycetes</taxon>
        <taxon>Kineosporiales</taxon>
        <taxon>Kineosporiaceae</taxon>
        <taxon>Quadrisphaera</taxon>
    </lineage>
</organism>
<name>A0A5C8Z0P7_9ACTN</name>
<dbReference type="Pfam" id="PF13377">
    <property type="entry name" value="Peripla_BP_3"/>
    <property type="match status" value="1"/>
</dbReference>
<dbReference type="OrthoDB" id="3227375at2"/>
<keyword evidence="7" id="KW-1185">Reference proteome</keyword>
<dbReference type="InterPro" id="IPR000843">
    <property type="entry name" value="HTH_LacI"/>
</dbReference>
<dbReference type="GO" id="GO:0003700">
    <property type="term" value="F:DNA-binding transcription factor activity"/>
    <property type="evidence" value="ECO:0007669"/>
    <property type="project" value="TreeGrafter"/>
</dbReference>
<dbReference type="InterPro" id="IPR001387">
    <property type="entry name" value="Cro/C1-type_HTH"/>
</dbReference>
<keyword evidence="2 6" id="KW-0238">DNA-binding</keyword>
<keyword evidence="1" id="KW-0805">Transcription regulation</keyword>
<dbReference type="Pfam" id="PF00356">
    <property type="entry name" value="LacI"/>
    <property type="match status" value="1"/>
</dbReference>
<comment type="caution">
    <text evidence="6">The sequence shown here is derived from an EMBL/GenBank/DDBJ whole genome shotgun (WGS) entry which is preliminary data.</text>
</comment>
<keyword evidence="3" id="KW-0804">Transcription</keyword>
<dbReference type="Proteomes" id="UP000321234">
    <property type="component" value="Unassembled WGS sequence"/>
</dbReference>
<dbReference type="SMART" id="SM00354">
    <property type="entry name" value="HTH_LACI"/>
    <property type="match status" value="1"/>
</dbReference>
<evidence type="ECO:0000256" key="1">
    <source>
        <dbReference type="ARBA" id="ARBA00023015"/>
    </source>
</evidence>
<dbReference type="PANTHER" id="PTHR30146:SF153">
    <property type="entry name" value="LACTOSE OPERON REPRESSOR"/>
    <property type="match status" value="1"/>
</dbReference>
<dbReference type="RefSeq" id="WP_147928394.1">
    <property type="nucleotide sequence ID" value="NZ_VKAC01000018.1"/>
</dbReference>
<dbReference type="PROSITE" id="PS50943">
    <property type="entry name" value="HTH_CROC1"/>
    <property type="match status" value="1"/>
</dbReference>
<dbReference type="EMBL" id="VKAC01000018">
    <property type="protein sequence ID" value="TXR51712.1"/>
    <property type="molecule type" value="Genomic_DNA"/>
</dbReference>
<dbReference type="CDD" id="cd01392">
    <property type="entry name" value="HTH_LacI"/>
    <property type="match status" value="1"/>
</dbReference>
<evidence type="ECO:0000313" key="7">
    <source>
        <dbReference type="Proteomes" id="UP000321234"/>
    </source>
</evidence>
<dbReference type="PROSITE" id="PS50932">
    <property type="entry name" value="HTH_LACI_2"/>
    <property type="match status" value="1"/>
</dbReference>
<evidence type="ECO:0000259" key="5">
    <source>
        <dbReference type="PROSITE" id="PS50943"/>
    </source>
</evidence>
<evidence type="ECO:0000256" key="2">
    <source>
        <dbReference type="ARBA" id="ARBA00023125"/>
    </source>
</evidence>
<dbReference type="AlphaFoldDB" id="A0A5C8Z0P7"/>
<dbReference type="PRINTS" id="PR00036">
    <property type="entry name" value="HTHLACI"/>
</dbReference>
<dbReference type="InterPro" id="IPR028082">
    <property type="entry name" value="Peripla_BP_I"/>
</dbReference>
<dbReference type="SUPFAM" id="SSF47413">
    <property type="entry name" value="lambda repressor-like DNA-binding domains"/>
    <property type="match status" value="1"/>
</dbReference>
<sequence length="355" mass="37267">MSSATGRAEARITIADVARQAGVSVPTVSKVLNGRGDVAPDTRDLVSGVIASTGYRPRRRQREQRLDAMLVELVITDLASAYALEVLAGAEDGASRAGAGLVVNAAHDHDGGDRSWLGALRARRPSGVVLVINRFGGGSAEDVASLGAPVVLLDPAGSSDPSLPTVGATNFAGGVTATEHLLSLGHRRIATITGVPFLLCSQERLEGYRAAMARAGVPTDETLVEQGDFTAVGGQRAATALLDRHDPPTAIFAGSDLMASGVYQEARRRGLRVPEDLSVVGFDDVSMCQYMSPPLTTVRQPLGEMAAESVRMVLEEVRARRDGVAPRPRTDSAAPHLQLATRLVLRESTAPPRSA</sequence>
<dbReference type="GO" id="GO:0000976">
    <property type="term" value="F:transcription cis-regulatory region binding"/>
    <property type="evidence" value="ECO:0007669"/>
    <property type="project" value="TreeGrafter"/>
</dbReference>
<proteinExistence type="predicted"/>
<accession>A0A5C8Z0P7</accession>
<dbReference type="PROSITE" id="PS00356">
    <property type="entry name" value="HTH_LACI_1"/>
    <property type="match status" value="1"/>
</dbReference>
<reference evidence="6 7" key="1">
    <citation type="submission" date="2019-07" db="EMBL/GenBank/DDBJ databases">
        <title>Quadrisphaera sp. strain DD2A genome sequencing and assembly.</title>
        <authorList>
            <person name="Kim I."/>
        </authorList>
    </citation>
    <scope>NUCLEOTIDE SEQUENCE [LARGE SCALE GENOMIC DNA]</scope>
    <source>
        <strain evidence="6 7">DD2A</strain>
    </source>
</reference>
<dbReference type="InterPro" id="IPR010982">
    <property type="entry name" value="Lambda_DNA-bd_dom_sf"/>
</dbReference>
<dbReference type="Gene3D" id="1.10.260.40">
    <property type="entry name" value="lambda repressor-like DNA-binding domains"/>
    <property type="match status" value="1"/>
</dbReference>
<protein>
    <submittedName>
        <fullName evidence="6">LacI family DNA-binding transcriptional regulator</fullName>
    </submittedName>
</protein>
<evidence type="ECO:0000256" key="3">
    <source>
        <dbReference type="ARBA" id="ARBA00023163"/>
    </source>
</evidence>
<gene>
    <name evidence="6" type="ORF">FMM08_21450</name>
</gene>
<feature type="domain" description="HTH lacI-type" evidence="4">
    <location>
        <begin position="12"/>
        <end position="66"/>
    </location>
</feature>
<evidence type="ECO:0000313" key="6">
    <source>
        <dbReference type="EMBL" id="TXR51712.1"/>
    </source>
</evidence>
<feature type="domain" description="HTH cro/C1-type" evidence="5">
    <location>
        <begin position="7"/>
        <end position="42"/>
    </location>
</feature>
<dbReference type="Gene3D" id="3.40.50.2300">
    <property type="match status" value="2"/>
</dbReference>
<evidence type="ECO:0000259" key="4">
    <source>
        <dbReference type="PROSITE" id="PS50932"/>
    </source>
</evidence>
<dbReference type="SUPFAM" id="SSF53822">
    <property type="entry name" value="Periplasmic binding protein-like I"/>
    <property type="match status" value="1"/>
</dbReference>
<dbReference type="InterPro" id="IPR046335">
    <property type="entry name" value="LacI/GalR-like_sensor"/>
</dbReference>